<dbReference type="RefSeq" id="WP_092592032.1">
    <property type="nucleotide sequence ID" value="NZ_FMWL01000015.1"/>
</dbReference>
<dbReference type="AlphaFoldDB" id="A0A1G5S505"/>
<keyword evidence="1" id="KW-1133">Transmembrane helix</keyword>
<name>A0A1G5S505_9FIRM</name>
<feature type="transmembrane region" description="Helical" evidence="1">
    <location>
        <begin position="68"/>
        <end position="90"/>
    </location>
</feature>
<organism evidence="2 3">
    <name type="scientific">Acidaminobacter hydrogenoformans DSM 2784</name>
    <dbReference type="NCBI Taxonomy" id="1120920"/>
    <lineage>
        <taxon>Bacteria</taxon>
        <taxon>Bacillati</taxon>
        <taxon>Bacillota</taxon>
        <taxon>Clostridia</taxon>
        <taxon>Peptostreptococcales</taxon>
        <taxon>Acidaminobacteraceae</taxon>
        <taxon>Acidaminobacter</taxon>
    </lineage>
</organism>
<accession>A0A1G5S505</accession>
<feature type="transmembrane region" description="Helical" evidence="1">
    <location>
        <begin position="12"/>
        <end position="34"/>
    </location>
</feature>
<evidence type="ECO:0000256" key="1">
    <source>
        <dbReference type="SAM" id="Phobius"/>
    </source>
</evidence>
<sequence length="213" mass="22639">MSEDKTYGYGYILWTTLLGFAAFMISGLLADMFILRTDNYLMGMLISGGIGALLLGLFLQMGKKTMRVVLAGLIAMPLGLLITFGVFEGIGALLPHAFSQSIENAGIPDTMAVMFMAAIFGAAVGTSLFGKKAIVLFILVCAIAAIPFGRMVVAFNTGAVIRYDLQMLFMPLGRIDLNSLAITLAHGVGVGLAIGIYRKFRAEAHSAVSAKQT</sequence>
<feature type="transmembrane region" description="Helical" evidence="1">
    <location>
        <begin position="177"/>
        <end position="197"/>
    </location>
</feature>
<keyword evidence="1" id="KW-0472">Membrane</keyword>
<reference evidence="2 3" key="1">
    <citation type="submission" date="2016-10" db="EMBL/GenBank/DDBJ databases">
        <authorList>
            <person name="de Groot N.N."/>
        </authorList>
    </citation>
    <scope>NUCLEOTIDE SEQUENCE [LARGE SCALE GENOMIC DNA]</scope>
    <source>
        <strain evidence="2 3">DSM 2784</strain>
    </source>
</reference>
<feature type="transmembrane region" description="Helical" evidence="1">
    <location>
        <begin position="136"/>
        <end position="157"/>
    </location>
</feature>
<feature type="transmembrane region" description="Helical" evidence="1">
    <location>
        <begin position="110"/>
        <end position="129"/>
    </location>
</feature>
<feature type="transmembrane region" description="Helical" evidence="1">
    <location>
        <begin position="40"/>
        <end position="59"/>
    </location>
</feature>
<gene>
    <name evidence="2" type="ORF">SAMN03080599_02516</name>
</gene>
<evidence type="ECO:0000313" key="3">
    <source>
        <dbReference type="Proteomes" id="UP000199208"/>
    </source>
</evidence>
<dbReference type="OrthoDB" id="3035641at2"/>
<dbReference type="EMBL" id="FMWL01000015">
    <property type="protein sequence ID" value="SCZ80920.1"/>
    <property type="molecule type" value="Genomic_DNA"/>
</dbReference>
<proteinExistence type="predicted"/>
<evidence type="ECO:0000313" key="2">
    <source>
        <dbReference type="EMBL" id="SCZ80920.1"/>
    </source>
</evidence>
<dbReference type="Proteomes" id="UP000199208">
    <property type="component" value="Unassembled WGS sequence"/>
</dbReference>
<protein>
    <submittedName>
        <fullName evidence="2">Uncharacterized protein</fullName>
    </submittedName>
</protein>
<keyword evidence="1" id="KW-0812">Transmembrane</keyword>
<keyword evidence="3" id="KW-1185">Reference proteome</keyword>